<keyword evidence="2" id="KW-1185">Reference proteome</keyword>
<proteinExistence type="predicted"/>
<comment type="caution">
    <text evidence="1">The sequence shown here is derived from an EMBL/GenBank/DDBJ whole genome shotgun (WGS) entry which is preliminary data.</text>
</comment>
<dbReference type="SUPFAM" id="SSF47598">
    <property type="entry name" value="Ribbon-helix-helix"/>
    <property type="match status" value="1"/>
</dbReference>
<sequence length="61" mass="7077">MQESRRRANEKWLKANYEQISFRAPKGTKAKIKEAAAANDMSMAAYLQAAYKEKQLKKQKE</sequence>
<reference evidence="1 2" key="1">
    <citation type="submission" date="2019-08" db="EMBL/GenBank/DDBJ databases">
        <title>In-depth cultivation of the pig gut microbiome towards novel bacterial diversity and tailored functional studies.</title>
        <authorList>
            <person name="Wylensek D."/>
            <person name="Hitch T.C.A."/>
            <person name="Clavel T."/>
        </authorList>
    </citation>
    <scope>NUCLEOTIDE SEQUENCE [LARGE SCALE GENOMIC DNA]</scope>
    <source>
        <strain evidence="2">WCA-380-WT-3B3</strain>
    </source>
</reference>
<dbReference type="Proteomes" id="UP000430222">
    <property type="component" value="Unassembled WGS sequence"/>
</dbReference>
<dbReference type="EMBL" id="VUNL01000003">
    <property type="protein sequence ID" value="MSV24238.1"/>
    <property type="molecule type" value="Genomic_DNA"/>
</dbReference>
<dbReference type="GO" id="GO:0006355">
    <property type="term" value="P:regulation of DNA-templated transcription"/>
    <property type="evidence" value="ECO:0007669"/>
    <property type="project" value="InterPro"/>
</dbReference>
<evidence type="ECO:0000313" key="1">
    <source>
        <dbReference type="EMBL" id="MSV24238.1"/>
    </source>
</evidence>
<dbReference type="InterPro" id="IPR010985">
    <property type="entry name" value="Ribbon_hlx_hlx"/>
</dbReference>
<evidence type="ECO:0000313" key="2">
    <source>
        <dbReference type="Proteomes" id="UP000430222"/>
    </source>
</evidence>
<organism evidence="1 2">
    <name type="scientific">Selenomonas montiformis</name>
    <dbReference type="NCBI Taxonomy" id="2652285"/>
    <lineage>
        <taxon>Bacteria</taxon>
        <taxon>Bacillati</taxon>
        <taxon>Bacillota</taxon>
        <taxon>Negativicutes</taxon>
        <taxon>Selenomonadales</taxon>
        <taxon>Selenomonadaceae</taxon>
        <taxon>Selenomonas</taxon>
    </lineage>
</organism>
<dbReference type="AlphaFoldDB" id="A0A6I2UPU7"/>
<dbReference type="RefSeq" id="WP_154620014.1">
    <property type="nucleotide sequence ID" value="NZ_VUNL01000003.1"/>
</dbReference>
<name>A0A6I2UPU7_9FIRM</name>
<gene>
    <name evidence="1" type="ORF">FYJ78_03355</name>
</gene>
<dbReference type="InterPro" id="IPR013321">
    <property type="entry name" value="Arc_rbn_hlx_hlx"/>
</dbReference>
<accession>A0A6I2UPU7</accession>
<dbReference type="Gene3D" id="1.10.1220.10">
    <property type="entry name" value="Met repressor-like"/>
    <property type="match status" value="1"/>
</dbReference>
<protein>
    <submittedName>
        <fullName evidence="1">Uncharacterized protein</fullName>
    </submittedName>
</protein>